<evidence type="ECO:0000313" key="2">
    <source>
        <dbReference type="Proteomes" id="UP001162501"/>
    </source>
</evidence>
<sequence length="106" mass="11410">MWVPQALCPGHSGGSRAVPHPRIWWNIPADCTAAISTFSRLCLGQLQAHEREPFPPGSGTQRQAPTLSPNSEDADRSAGRTELLEITSGYSEPVVGCLRSSSEQLP</sequence>
<protein>
    <submittedName>
        <fullName evidence="1">Uncharacterized protein</fullName>
    </submittedName>
</protein>
<dbReference type="Proteomes" id="UP001162501">
    <property type="component" value="Chromosome 28"/>
</dbReference>
<gene>
    <name evidence="1" type="ORF">MRATA1EN3_LOCUS16501</name>
</gene>
<proteinExistence type="predicted"/>
<reference evidence="1" key="1">
    <citation type="submission" date="2023-05" db="EMBL/GenBank/DDBJ databases">
        <authorList>
            <consortium name="ELIXIR-Norway"/>
        </authorList>
    </citation>
    <scope>NUCLEOTIDE SEQUENCE</scope>
</reference>
<accession>A0ACB0EYG3</accession>
<evidence type="ECO:0000313" key="1">
    <source>
        <dbReference type="EMBL" id="CAI9705288.1"/>
    </source>
</evidence>
<dbReference type="EMBL" id="OX596112">
    <property type="protein sequence ID" value="CAI9705288.1"/>
    <property type="molecule type" value="Genomic_DNA"/>
</dbReference>
<name>A0ACB0EYG3_RANTA</name>
<organism evidence="1 2">
    <name type="scientific">Rangifer tarandus platyrhynchus</name>
    <name type="common">Svalbard reindeer</name>
    <dbReference type="NCBI Taxonomy" id="3082113"/>
    <lineage>
        <taxon>Eukaryota</taxon>
        <taxon>Metazoa</taxon>
        <taxon>Chordata</taxon>
        <taxon>Craniata</taxon>
        <taxon>Vertebrata</taxon>
        <taxon>Euteleostomi</taxon>
        <taxon>Mammalia</taxon>
        <taxon>Eutheria</taxon>
        <taxon>Laurasiatheria</taxon>
        <taxon>Artiodactyla</taxon>
        <taxon>Ruminantia</taxon>
        <taxon>Pecora</taxon>
        <taxon>Cervidae</taxon>
        <taxon>Odocoileinae</taxon>
        <taxon>Rangifer</taxon>
    </lineage>
</organism>